<comment type="caution">
    <text evidence="11">The sequence shown here is derived from an EMBL/GenBank/DDBJ whole genome shotgun (WGS) entry which is preliminary data.</text>
</comment>
<evidence type="ECO:0000313" key="11">
    <source>
        <dbReference type="EMBL" id="MDM5147757.1"/>
    </source>
</evidence>
<dbReference type="PANTHER" id="PTHR35011">
    <property type="entry name" value="2,3-DIKETO-L-GULONATE TRAP TRANSPORTER SMALL PERMEASE PROTEIN YIAM"/>
    <property type="match status" value="1"/>
</dbReference>
<keyword evidence="6 9" id="KW-1133">Transmembrane helix</keyword>
<feature type="transmembrane region" description="Helical" evidence="9">
    <location>
        <begin position="52"/>
        <end position="75"/>
    </location>
</feature>
<dbReference type="InterPro" id="IPR055348">
    <property type="entry name" value="DctQ"/>
</dbReference>
<evidence type="ECO:0000256" key="8">
    <source>
        <dbReference type="ARBA" id="ARBA00038436"/>
    </source>
</evidence>
<dbReference type="Proteomes" id="UP001168167">
    <property type="component" value="Unassembled WGS sequence"/>
</dbReference>
<dbReference type="InterPro" id="IPR007387">
    <property type="entry name" value="TRAP_DctQ"/>
</dbReference>
<evidence type="ECO:0000256" key="2">
    <source>
        <dbReference type="ARBA" id="ARBA00022448"/>
    </source>
</evidence>
<keyword evidence="3" id="KW-1003">Cell membrane</keyword>
<keyword evidence="12" id="KW-1185">Reference proteome</keyword>
<feature type="transmembrane region" description="Helical" evidence="9">
    <location>
        <begin position="163"/>
        <end position="183"/>
    </location>
</feature>
<sequence>MNQKTDEPEIDLVDELIAERRDSSTGLPDDMSPLAARLIVSIDKFSLRVGKIVCWMTVPLFTAMVYEVFVRYVFIAPTMWAYDLSRMIYGAMFMLGSGYALMRGVHIRADFLYRLWSPRTQGTVDFFLYFMLYFPGMLIFLWVCSDYAFDAWKSGERGMDSAWMPYLAPARSAMPIGVLLLLIQGVSEALKSYYAMTRGIWP</sequence>
<comment type="subunit">
    <text evidence="9">The complex comprises the extracytoplasmic solute receptor protein and the two transmembrane proteins.</text>
</comment>
<keyword evidence="5 9" id="KW-0812">Transmembrane</keyword>
<dbReference type="PANTHER" id="PTHR35011:SF4">
    <property type="entry name" value="SLL1102 PROTEIN"/>
    <property type="match status" value="1"/>
</dbReference>
<proteinExistence type="inferred from homology"/>
<evidence type="ECO:0000256" key="6">
    <source>
        <dbReference type="ARBA" id="ARBA00022989"/>
    </source>
</evidence>
<comment type="function">
    <text evidence="9">Part of the tripartite ATP-independent periplasmic (TRAP) transport system.</text>
</comment>
<accession>A0ABT7QM70</accession>
<name>A0ABT7QM70_9GAMM</name>
<reference evidence="11" key="1">
    <citation type="submission" date="2022-08" db="EMBL/GenBank/DDBJ databases">
        <authorList>
            <person name="Dzunkova M."/>
            <person name="La Clair J."/>
            <person name="Tyml T."/>
            <person name="Doud D."/>
            <person name="Schulz F."/>
            <person name="Piquer S."/>
            <person name="Porcel Sanchis D."/>
            <person name="Osborn A."/>
            <person name="Robinson D."/>
            <person name="Louie K.B."/>
            <person name="Bowen B.P."/>
            <person name="Bowers R."/>
            <person name="Lee J."/>
            <person name="Arnau Llombart V."/>
            <person name="Diaz Villanueva W."/>
            <person name="Gosliner T."/>
            <person name="Northen T."/>
            <person name="Cheng J.-F."/>
            <person name="Burkart M.D."/>
            <person name="Woyke T."/>
        </authorList>
    </citation>
    <scope>NUCLEOTIDE SEQUENCE</scope>
    <source>
        <strain evidence="11">Df01</strain>
    </source>
</reference>
<evidence type="ECO:0000256" key="1">
    <source>
        <dbReference type="ARBA" id="ARBA00004429"/>
    </source>
</evidence>
<evidence type="ECO:0000256" key="7">
    <source>
        <dbReference type="ARBA" id="ARBA00023136"/>
    </source>
</evidence>
<keyword evidence="2 9" id="KW-0813">Transport</keyword>
<feature type="domain" description="Tripartite ATP-independent periplasmic transporters DctQ component" evidence="10">
    <location>
        <begin position="61"/>
        <end position="190"/>
    </location>
</feature>
<dbReference type="EMBL" id="JANQAO010000003">
    <property type="protein sequence ID" value="MDM5147757.1"/>
    <property type="molecule type" value="Genomic_DNA"/>
</dbReference>
<gene>
    <name evidence="11" type="ORF">NQX30_05170</name>
</gene>
<reference evidence="11" key="2">
    <citation type="journal article" date="2023" name="Microbiome">
        <title>Synthase-selected sorting approach identifies a beta-lactone synthase in a nudibranch symbiotic bacterium.</title>
        <authorList>
            <person name="Dzunkova M."/>
            <person name="La Clair J.J."/>
            <person name="Tyml T."/>
            <person name="Doud D."/>
            <person name="Schulz F."/>
            <person name="Piquer-Esteban S."/>
            <person name="Porcel Sanchis D."/>
            <person name="Osborn A."/>
            <person name="Robinson D."/>
            <person name="Louie K.B."/>
            <person name="Bowen B.P."/>
            <person name="Bowers R.M."/>
            <person name="Lee J."/>
            <person name="Arnau V."/>
            <person name="Diaz-Villanueva W."/>
            <person name="Stepanauskas R."/>
            <person name="Gosliner T."/>
            <person name="Date S.V."/>
            <person name="Northen T.R."/>
            <person name="Cheng J.F."/>
            <person name="Burkart M.D."/>
            <person name="Woyke T."/>
        </authorList>
    </citation>
    <scope>NUCLEOTIDE SEQUENCE</scope>
    <source>
        <strain evidence="11">Df01</strain>
    </source>
</reference>
<keyword evidence="7 9" id="KW-0472">Membrane</keyword>
<evidence type="ECO:0000313" key="12">
    <source>
        <dbReference type="Proteomes" id="UP001168167"/>
    </source>
</evidence>
<evidence type="ECO:0000256" key="9">
    <source>
        <dbReference type="RuleBase" id="RU369079"/>
    </source>
</evidence>
<organism evidence="11 12">
    <name type="scientific">Candidatus Doriopsillibacter californiensis</name>
    <dbReference type="NCBI Taxonomy" id="2970740"/>
    <lineage>
        <taxon>Bacteria</taxon>
        <taxon>Pseudomonadati</taxon>
        <taxon>Pseudomonadota</taxon>
        <taxon>Gammaproteobacteria</taxon>
        <taxon>Candidatus Tethybacterales</taxon>
        <taxon>Candidatus Persebacteraceae</taxon>
        <taxon>Candidatus Doriopsillibacter</taxon>
    </lineage>
</organism>
<evidence type="ECO:0000256" key="4">
    <source>
        <dbReference type="ARBA" id="ARBA00022519"/>
    </source>
</evidence>
<comment type="similarity">
    <text evidence="8 9">Belongs to the TRAP transporter small permease family.</text>
</comment>
<feature type="transmembrane region" description="Helical" evidence="9">
    <location>
        <begin position="126"/>
        <end position="143"/>
    </location>
</feature>
<protein>
    <recommendedName>
        <fullName evidence="9">TRAP transporter small permease protein</fullName>
    </recommendedName>
</protein>
<comment type="subcellular location">
    <subcellularLocation>
        <location evidence="1 9">Cell inner membrane</location>
        <topology evidence="1 9">Multi-pass membrane protein</topology>
    </subcellularLocation>
</comment>
<dbReference type="Pfam" id="PF04290">
    <property type="entry name" value="DctQ"/>
    <property type="match status" value="1"/>
</dbReference>
<evidence type="ECO:0000256" key="5">
    <source>
        <dbReference type="ARBA" id="ARBA00022692"/>
    </source>
</evidence>
<evidence type="ECO:0000259" key="10">
    <source>
        <dbReference type="Pfam" id="PF04290"/>
    </source>
</evidence>
<keyword evidence="4 9" id="KW-0997">Cell inner membrane</keyword>
<feature type="transmembrane region" description="Helical" evidence="9">
    <location>
        <begin position="87"/>
        <end position="105"/>
    </location>
</feature>
<evidence type="ECO:0000256" key="3">
    <source>
        <dbReference type="ARBA" id="ARBA00022475"/>
    </source>
</evidence>